<dbReference type="Pfam" id="PF01479">
    <property type="entry name" value="S4"/>
    <property type="match status" value="1"/>
</dbReference>
<feature type="coiled-coil region" evidence="7">
    <location>
        <begin position="41"/>
        <end position="68"/>
    </location>
</feature>
<dbReference type="GO" id="GO:0019843">
    <property type="term" value="F:rRNA binding"/>
    <property type="evidence" value="ECO:0007669"/>
    <property type="project" value="UniProtKB-KW"/>
</dbReference>
<evidence type="ECO:0000256" key="3">
    <source>
        <dbReference type="ARBA" id="ARBA00022884"/>
    </source>
</evidence>
<dbReference type="InterPro" id="IPR022801">
    <property type="entry name" value="Ribosomal_uS4"/>
</dbReference>
<protein>
    <recommendedName>
        <fullName evidence="6">30S ribosomal protein S4</fullName>
    </recommendedName>
</protein>
<evidence type="ECO:0000256" key="7">
    <source>
        <dbReference type="SAM" id="Coils"/>
    </source>
</evidence>
<evidence type="ECO:0000256" key="2">
    <source>
        <dbReference type="ARBA" id="ARBA00022730"/>
    </source>
</evidence>
<feature type="domain" description="RNA-binding S4" evidence="9">
    <location>
        <begin position="104"/>
        <end position="166"/>
    </location>
</feature>
<evidence type="ECO:0000256" key="4">
    <source>
        <dbReference type="ARBA" id="ARBA00022980"/>
    </source>
</evidence>
<keyword evidence="4" id="KW-0689">Ribosomal protein</keyword>
<feature type="region of interest" description="Disordered" evidence="8">
    <location>
        <begin position="159"/>
        <end position="246"/>
    </location>
</feature>
<dbReference type="GO" id="GO:0015935">
    <property type="term" value="C:small ribosomal subunit"/>
    <property type="evidence" value="ECO:0007669"/>
    <property type="project" value="InterPro"/>
</dbReference>
<organism evidence="11">
    <name type="scientific">marine metagenome</name>
    <dbReference type="NCBI Taxonomy" id="408172"/>
    <lineage>
        <taxon>unclassified sequences</taxon>
        <taxon>metagenomes</taxon>
        <taxon>ecological metagenomes</taxon>
    </lineage>
</organism>
<dbReference type="SUPFAM" id="SSF55174">
    <property type="entry name" value="Alpha-L RNA-binding motif"/>
    <property type="match status" value="1"/>
</dbReference>
<dbReference type="InterPro" id="IPR036986">
    <property type="entry name" value="S4_RNA-bd_sf"/>
</dbReference>
<evidence type="ECO:0000313" key="11">
    <source>
        <dbReference type="EMBL" id="SVA29575.1"/>
    </source>
</evidence>
<comment type="similarity">
    <text evidence="1">Belongs to the universal ribosomal protein uS4 family.</text>
</comment>
<dbReference type="PANTHER" id="PTHR11831:SF5">
    <property type="entry name" value="40S RIBOSOMAL PROTEIN S9"/>
    <property type="match status" value="1"/>
</dbReference>
<evidence type="ECO:0000256" key="5">
    <source>
        <dbReference type="ARBA" id="ARBA00023274"/>
    </source>
</evidence>
<reference evidence="11" key="1">
    <citation type="submission" date="2018-05" db="EMBL/GenBank/DDBJ databases">
        <authorList>
            <person name="Lanie J.A."/>
            <person name="Ng W.-L."/>
            <person name="Kazmierczak K.M."/>
            <person name="Andrzejewski T.M."/>
            <person name="Davidsen T.M."/>
            <person name="Wayne K.J."/>
            <person name="Tettelin H."/>
            <person name="Glass J.I."/>
            <person name="Rusch D."/>
            <person name="Podicherti R."/>
            <person name="Tsui H.-C.T."/>
            <person name="Winkler M.E."/>
        </authorList>
    </citation>
    <scope>NUCLEOTIDE SEQUENCE</scope>
</reference>
<dbReference type="HAMAP" id="MF_01306_A">
    <property type="entry name" value="Ribosomal_uS4_A"/>
    <property type="match status" value="1"/>
</dbReference>
<dbReference type="InterPro" id="IPR005710">
    <property type="entry name" value="Ribosomal_uS4_euk/arc"/>
</dbReference>
<evidence type="ECO:0000256" key="1">
    <source>
        <dbReference type="ARBA" id="ARBA00007465"/>
    </source>
</evidence>
<keyword evidence="2" id="KW-0699">rRNA-binding</keyword>
<proteinExistence type="inferred from homology"/>
<dbReference type="Gene3D" id="3.10.290.10">
    <property type="entry name" value="RNA-binding S4 domain"/>
    <property type="match status" value="1"/>
</dbReference>
<dbReference type="AlphaFoldDB" id="A0A381UN22"/>
<dbReference type="InterPro" id="IPR001912">
    <property type="entry name" value="Ribosomal_uS4_N"/>
</dbReference>
<dbReference type="EMBL" id="UINC01006777">
    <property type="protein sequence ID" value="SVA29575.1"/>
    <property type="molecule type" value="Genomic_DNA"/>
</dbReference>
<evidence type="ECO:0000256" key="8">
    <source>
        <dbReference type="SAM" id="MobiDB-lite"/>
    </source>
</evidence>
<accession>A0A381UN22</accession>
<dbReference type="InterPro" id="IPR002942">
    <property type="entry name" value="S4_RNA-bd"/>
</dbReference>
<dbReference type="CDD" id="cd00165">
    <property type="entry name" value="S4"/>
    <property type="match status" value="1"/>
</dbReference>
<evidence type="ECO:0000259" key="10">
    <source>
        <dbReference type="SMART" id="SM01390"/>
    </source>
</evidence>
<dbReference type="InterPro" id="IPR022802">
    <property type="entry name" value="Ribosomal_uS4_arc"/>
</dbReference>
<evidence type="ECO:0000259" key="9">
    <source>
        <dbReference type="SMART" id="SM00363"/>
    </source>
</evidence>
<dbReference type="NCBIfam" id="NF003139">
    <property type="entry name" value="PRK04051.1"/>
    <property type="match status" value="1"/>
</dbReference>
<keyword evidence="3" id="KW-0694">RNA-binding</keyword>
<feature type="compositionally biased region" description="Basic and acidic residues" evidence="8">
    <location>
        <begin position="183"/>
        <end position="246"/>
    </location>
</feature>
<name>A0A381UN22_9ZZZZ</name>
<dbReference type="GO" id="GO:0042274">
    <property type="term" value="P:ribosomal small subunit biogenesis"/>
    <property type="evidence" value="ECO:0007669"/>
    <property type="project" value="TreeGrafter"/>
</dbReference>
<dbReference type="SMART" id="SM00363">
    <property type="entry name" value="S4"/>
    <property type="match status" value="1"/>
</dbReference>
<gene>
    <name evidence="11" type="ORF">METZ01_LOCUS82429</name>
</gene>
<dbReference type="GO" id="GO:0003735">
    <property type="term" value="F:structural constituent of ribosome"/>
    <property type="evidence" value="ECO:0007669"/>
    <property type="project" value="InterPro"/>
</dbReference>
<dbReference type="GO" id="GO:0006412">
    <property type="term" value="P:translation"/>
    <property type="evidence" value="ECO:0007669"/>
    <property type="project" value="InterPro"/>
</dbReference>
<dbReference type="NCBIfam" id="TIGR01018">
    <property type="entry name" value="uS4_arch"/>
    <property type="match status" value="1"/>
</dbReference>
<keyword evidence="7" id="KW-0175">Coiled coil</keyword>
<dbReference type="PANTHER" id="PTHR11831">
    <property type="entry name" value="30S 40S RIBOSOMAL PROTEIN"/>
    <property type="match status" value="1"/>
</dbReference>
<sequence length="246" mass="28100">MGHPKFPSKHYDTPSHPWQKVRIEEESGLIHQYGLKNKREIWRANTKVREMRRQARKLTANSSDEQAQKEKNLLLAKLNRLGMLEQNSGLEDVLTMTPESVLDRRLQTQVYLQGLSSTVKQARQLIVHGHISIDGAVARVPGILVTKLQEKNIAYSPTSALNSDLHPVRPGIQEKTDDEMEEPIEKKVDEKKAEDKTESKQVEEKAEDAKTEDKTESKQVEEKAEDAKTEEKAESKQVEETKVEKK</sequence>
<keyword evidence="5" id="KW-0687">Ribonucleoprotein</keyword>
<dbReference type="PROSITE" id="PS50889">
    <property type="entry name" value="S4"/>
    <property type="match status" value="1"/>
</dbReference>
<feature type="domain" description="Small ribosomal subunit protein uS4 N-terminal" evidence="10">
    <location>
        <begin position="5"/>
        <end position="103"/>
    </location>
</feature>
<evidence type="ECO:0000256" key="6">
    <source>
        <dbReference type="ARBA" id="ARBA00035522"/>
    </source>
</evidence>
<dbReference type="SMART" id="SM01390">
    <property type="entry name" value="Ribosomal_S4"/>
    <property type="match status" value="1"/>
</dbReference>